<evidence type="ECO:0000256" key="9">
    <source>
        <dbReference type="ARBA" id="ARBA00030617"/>
    </source>
</evidence>
<dbReference type="GO" id="GO:0035925">
    <property type="term" value="F:mRNA 3'-UTR AU-rich region binding"/>
    <property type="evidence" value="ECO:0007669"/>
    <property type="project" value="TreeGrafter"/>
</dbReference>
<dbReference type="Pfam" id="PF03725">
    <property type="entry name" value="RNase_PH_C"/>
    <property type="match status" value="1"/>
</dbReference>
<comment type="subcellular location">
    <subcellularLocation>
        <location evidence="1">Cytoplasm</location>
    </subcellularLocation>
    <subcellularLocation>
        <location evidence="2">Nucleus</location>
        <location evidence="2">Nucleolus</location>
    </subcellularLocation>
</comment>
<reference evidence="13" key="1">
    <citation type="submission" date="2025-08" db="UniProtKB">
        <authorList>
            <consortium name="RefSeq"/>
        </authorList>
    </citation>
    <scope>IDENTIFICATION</scope>
    <source>
        <tissue evidence="13">Gonads</tissue>
    </source>
</reference>
<evidence type="ECO:0000256" key="5">
    <source>
        <dbReference type="ARBA" id="ARBA00022552"/>
    </source>
</evidence>
<dbReference type="GeneID" id="115888173"/>
<dbReference type="GO" id="GO:0071035">
    <property type="term" value="P:nuclear polyadenylation-dependent rRNA catabolic process"/>
    <property type="evidence" value="ECO:0007669"/>
    <property type="project" value="TreeGrafter"/>
</dbReference>
<keyword evidence="6" id="KW-0271">Exosome</keyword>
<name>A0A6J2YKH9_SITOR</name>
<keyword evidence="4" id="KW-0963">Cytoplasm</keyword>
<dbReference type="RefSeq" id="XP_030763649.1">
    <property type="nucleotide sequence ID" value="XM_030907789.1"/>
</dbReference>
<dbReference type="InterPro" id="IPR020568">
    <property type="entry name" value="Ribosomal_Su5_D2-typ_SF"/>
</dbReference>
<dbReference type="InterPro" id="IPR050590">
    <property type="entry name" value="Exosome_comp_Rrp42_subfam"/>
</dbReference>
<dbReference type="InterPro" id="IPR027408">
    <property type="entry name" value="PNPase/RNase_PH_dom_sf"/>
</dbReference>
<dbReference type="CDD" id="cd11369">
    <property type="entry name" value="RNase_PH_RRP43"/>
    <property type="match status" value="1"/>
</dbReference>
<dbReference type="Pfam" id="PF01138">
    <property type="entry name" value="RNase_PH"/>
    <property type="match status" value="1"/>
</dbReference>
<dbReference type="GO" id="GO:0000177">
    <property type="term" value="C:cytoplasmic exosome (RNase complex)"/>
    <property type="evidence" value="ECO:0007669"/>
    <property type="project" value="TreeGrafter"/>
</dbReference>
<dbReference type="OrthoDB" id="45882at2759"/>
<dbReference type="PANTHER" id="PTHR11097:SF9">
    <property type="entry name" value="EXOSOME COMPLEX COMPONENT RRP43"/>
    <property type="match status" value="1"/>
</dbReference>
<comment type="similarity">
    <text evidence="3">Belongs to the RNase PH family.</text>
</comment>
<dbReference type="Proteomes" id="UP000504635">
    <property type="component" value="Unplaced"/>
</dbReference>
<dbReference type="SUPFAM" id="SSF54211">
    <property type="entry name" value="Ribosomal protein S5 domain 2-like"/>
    <property type="match status" value="1"/>
</dbReference>
<evidence type="ECO:0000256" key="7">
    <source>
        <dbReference type="ARBA" id="ARBA00022884"/>
    </source>
</evidence>
<feature type="domain" description="Exoribonuclease phosphorolytic" evidence="10">
    <location>
        <begin position="31"/>
        <end position="165"/>
    </location>
</feature>
<evidence type="ECO:0000259" key="11">
    <source>
        <dbReference type="Pfam" id="PF03725"/>
    </source>
</evidence>
<dbReference type="GO" id="GO:0034475">
    <property type="term" value="P:U4 snRNA 3'-end processing"/>
    <property type="evidence" value="ECO:0007669"/>
    <property type="project" value="TreeGrafter"/>
</dbReference>
<dbReference type="FunFam" id="3.30.230.70:FF:000017">
    <property type="entry name" value="Exosome complex component Rrp42"/>
    <property type="match status" value="1"/>
</dbReference>
<evidence type="ECO:0000256" key="3">
    <source>
        <dbReference type="ARBA" id="ARBA00006678"/>
    </source>
</evidence>
<sequence length="273" mass="29908">MAEQYKSLHPAKYYRDHLKHDIRPDGRELSDFRPVVINVGSIKTADGSSIVKIGNTTVVCGIKAEISRPKADAATKGFLVPNVELSPVCSSKFKPGPPSDQAQVLTQIIADIVGNSQCINLEELCIFPDKIAWCLYADLICIDYDGSLIDACALALISCLKVVSLPEVSYDPSLDKQQVNLEKRTPINVNSVFVSTTFAIFDDKLILADPTVEEENLCTGTLTIVTCNDELCYVHKPGGSPLVDEQMSDCIEKCMNRSNSIKKLIKTAILENI</sequence>
<evidence type="ECO:0000256" key="6">
    <source>
        <dbReference type="ARBA" id="ARBA00022835"/>
    </source>
</evidence>
<evidence type="ECO:0000256" key="4">
    <source>
        <dbReference type="ARBA" id="ARBA00022490"/>
    </source>
</evidence>
<evidence type="ECO:0000259" key="10">
    <source>
        <dbReference type="Pfam" id="PF01138"/>
    </source>
</evidence>
<dbReference type="SUPFAM" id="SSF55666">
    <property type="entry name" value="Ribonuclease PH domain 2-like"/>
    <property type="match status" value="1"/>
</dbReference>
<protein>
    <recommendedName>
        <fullName evidence="9">Ribosomal RNA-processing protein 43</fullName>
    </recommendedName>
</protein>
<dbReference type="GO" id="GO:0071038">
    <property type="term" value="P:TRAMP-dependent tRNA surveillance pathway"/>
    <property type="evidence" value="ECO:0007669"/>
    <property type="project" value="TreeGrafter"/>
</dbReference>
<dbReference type="InterPro" id="IPR036345">
    <property type="entry name" value="ExoRNase_PH_dom2_sf"/>
</dbReference>
<dbReference type="GO" id="GO:0034473">
    <property type="term" value="P:U1 snRNA 3'-end processing"/>
    <property type="evidence" value="ECO:0007669"/>
    <property type="project" value="TreeGrafter"/>
</dbReference>
<keyword evidence="12" id="KW-1185">Reference proteome</keyword>
<accession>A0A6J2YKH9</accession>
<dbReference type="KEGG" id="soy:115888173"/>
<dbReference type="AlphaFoldDB" id="A0A6J2YKH9"/>
<dbReference type="InterPro" id="IPR015847">
    <property type="entry name" value="ExoRNase_PH_dom2"/>
</dbReference>
<dbReference type="GO" id="GO:0005730">
    <property type="term" value="C:nucleolus"/>
    <property type="evidence" value="ECO:0007669"/>
    <property type="project" value="UniProtKB-SubCell"/>
</dbReference>
<dbReference type="PANTHER" id="PTHR11097">
    <property type="entry name" value="EXOSOME COMPLEX EXONUCLEASE RIBOSOMAL RNA PROCESSING PROTEIN"/>
    <property type="match status" value="1"/>
</dbReference>
<dbReference type="GO" id="GO:0071028">
    <property type="term" value="P:nuclear mRNA surveillance"/>
    <property type="evidence" value="ECO:0007669"/>
    <property type="project" value="TreeGrafter"/>
</dbReference>
<dbReference type="GO" id="GO:0000467">
    <property type="term" value="P:exonucleolytic trimming to generate mature 3'-end of 5.8S rRNA from tricistronic rRNA transcript (SSU-rRNA, 5.8S rRNA, LSU-rRNA)"/>
    <property type="evidence" value="ECO:0007669"/>
    <property type="project" value="TreeGrafter"/>
</dbReference>
<evidence type="ECO:0000256" key="2">
    <source>
        <dbReference type="ARBA" id="ARBA00004604"/>
    </source>
</evidence>
<dbReference type="GO" id="GO:0000176">
    <property type="term" value="C:nuclear exosome (RNase complex)"/>
    <property type="evidence" value="ECO:0007669"/>
    <property type="project" value="TreeGrafter"/>
</dbReference>
<keyword evidence="8" id="KW-0539">Nucleus</keyword>
<proteinExistence type="inferred from homology"/>
<dbReference type="GO" id="GO:0034476">
    <property type="term" value="P:U5 snRNA 3'-end processing"/>
    <property type="evidence" value="ECO:0007669"/>
    <property type="project" value="TreeGrafter"/>
</dbReference>
<dbReference type="InParanoid" id="A0A6J2YKH9"/>
<evidence type="ECO:0000313" key="12">
    <source>
        <dbReference type="Proteomes" id="UP000504635"/>
    </source>
</evidence>
<dbReference type="InterPro" id="IPR033196">
    <property type="entry name" value="Rrp43"/>
</dbReference>
<evidence type="ECO:0000313" key="13">
    <source>
        <dbReference type="RefSeq" id="XP_030763649.1"/>
    </source>
</evidence>
<evidence type="ECO:0000256" key="1">
    <source>
        <dbReference type="ARBA" id="ARBA00004496"/>
    </source>
</evidence>
<keyword evidence="5" id="KW-0698">rRNA processing</keyword>
<dbReference type="InterPro" id="IPR001247">
    <property type="entry name" value="ExoRNase_PH_dom1"/>
</dbReference>
<feature type="domain" description="Exoribonuclease phosphorolytic" evidence="11">
    <location>
        <begin position="192"/>
        <end position="252"/>
    </location>
</feature>
<evidence type="ECO:0000256" key="8">
    <source>
        <dbReference type="ARBA" id="ARBA00023242"/>
    </source>
</evidence>
<organism evidence="12 13">
    <name type="scientific">Sitophilus oryzae</name>
    <name type="common">Rice weevil</name>
    <name type="synonym">Curculio oryzae</name>
    <dbReference type="NCBI Taxonomy" id="7048"/>
    <lineage>
        <taxon>Eukaryota</taxon>
        <taxon>Metazoa</taxon>
        <taxon>Ecdysozoa</taxon>
        <taxon>Arthropoda</taxon>
        <taxon>Hexapoda</taxon>
        <taxon>Insecta</taxon>
        <taxon>Pterygota</taxon>
        <taxon>Neoptera</taxon>
        <taxon>Endopterygota</taxon>
        <taxon>Coleoptera</taxon>
        <taxon>Polyphaga</taxon>
        <taxon>Cucujiformia</taxon>
        <taxon>Curculionidae</taxon>
        <taxon>Dryophthorinae</taxon>
        <taxon>Sitophilus</taxon>
    </lineage>
</organism>
<gene>
    <name evidence="13" type="primary">LOC115888173</name>
</gene>
<dbReference type="GO" id="GO:0016075">
    <property type="term" value="P:rRNA catabolic process"/>
    <property type="evidence" value="ECO:0007669"/>
    <property type="project" value="TreeGrafter"/>
</dbReference>
<keyword evidence="7" id="KW-0694">RNA-binding</keyword>
<dbReference type="Gene3D" id="3.30.230.70">
    <property type="entry name" value="GHMP Kinase, N-terminal domain"/>
    <property type="match status" value="1"/>
</dbReference>